<accession>A0A8H6NLL1</accession>
<reference evidence="2" key="1">
    <citation type="journal article" date="2020" name="Phytopathology">
        <title>Genome Sequence Resources of Colletotrichum truncatum, C. plurivorum, C. musicola, and C. sojae: Four Species Pathogenic to Soybean (Glycine max).</title>
        <authorList>
            <person name="Rogerio F."/>
            <person name="Boufleur T.R."/>
            <person name="Ciampi-Guillardi M."/>
            <person name="Sukno S.A."/>
            <person name="Thon M.R."/>
            <person name="Massola Junior N.S."/>
            <person name="Baroncelli R."/>
        </authorList>
    </citation>
    <scope>NUCLEOTIDE SEQUENCE</scope>
    <source>
        <strain evidence="2">LFN00145</strain>
    </source>
</reference>
<keyword evidence="3" id="KW-1185">Reference proteome</keyword>
<dbReference type="EMBL" id="WIGO01000026">
    <property type="protein sequence ID" value="KAF6837303.1"/>
    <property type="molecule type" value="Genomic_DNA"/>
</dbReference>
<evidence type="ECO:0000256" key="1">
    <source>
        <dbReference type="SAM" id="MobiDB-lite"/>
    </source>
</evidence>
<dbReference type="AlphaFoldDB" id="A0A8H6NLL1"/>
<feature type="compositionally biased region" description="Basic and acidic residues" evidence="1">
    <location>
        <begin position="178"/>
        <end position="196"/>
    </location>
</feature>
<evidence type="ECO:0000313" key="2">
    <source>
        <dbReference type="EMBL" id="KAF6837303.1"/>
    </source>
</evidence>
<gene>
    <name evidence="2" type="ORF">CPLU01_03167</name>
</gene>
<feature type="region of interest" description="Disordered" evidence="1">
    <location>
        <begin position="170"/>
        <end position="212"/>
    </location>
</feature>
<dbReference type="Proteomes" id="UP000654918">
    <property type="component" value="Unassembled WGS sequence"/>
</dbReference>
<comment type="caution">
    <text evidence="2">The sequence shown here is derived from an EMBL/GenBank/DDBJ whole genome shotgun (WGS) entry which is preliminary data.</text>
</comment>
<sequence length="212" mass="23725">MPKLAALLRHNATTPTQLASSVVHPRRLIPCREIRPRHVEDRHRESQFGESYDVTLGGHDSTPLDPHYLRYRRRHRIAFVYSLPERRRSRVSVALGPFAPDAPDAPMDVLASPEGTTSSKLWLCVDEILRRTVDGHHLTSLDPSLPRSPTPPAYRCTRIVNPLQAQNSIGLKPQKSIPDSHPHGSTAHDPRSKDGLYEQASTLIRGKSPNAK</sequence>
<name>A0A8H6NLL1_9PEZI</name>
<organism evidence="2 3">
    <name type="scientific">Colletotrichum plurivorum</name>
    <dbReference type="NCBI Taxonomy" id="2175906"/>
    <lineage>
        <taxon>Eukaryota</taxon>
        <taxon>Fungi</taxon>
        <taxon>Dikarya</taxon>
        <taxon>Ascomycota</taxon>
        <taxon>Pezizomycotina</taxon>
        <taxon>Sordariomycetes</taxon>
        <taxon>Hypocreomycetidae</taxon>
        <taxon>Glomerellales</taxon>
        <taxon>Glomerellaceae</taxon>
        <taxon>Colletotrichum</taxon>
        <taxon>Colletotrichum orchidearum species complex</taxon>
    </lineage>
</organism>
<proteinExistence type="predicted"/>
<evidence type="ECO:0000313" key="3">
    <source>
        <dbReference type="Proteomes" id="UP000654918"/>
    </source>
</evidence>
<protein>
    <submittedName>
        <fullName evidence="2">Uncharacterized protein</fullName>
    </submittedName>
</protein>